<comment type="caution">
    <text evidence="3">The sequence shown here is derived from an EMBL/GenBank/DDBJ whole genome shotgun (WGS) entry which is preliminary data.</text>
</comment>
<dbReference type="SUPFAM" id="SSF56219">
    <property type="entry name" value="DNase I-like"/>
    <property type="match status" value="1"/>
</dbReference>
<organism evidence="3 4">
    <name type="scientific">Hibiscus syriacus</name>
    <name type="common">Rose of Sharon</name>
    <dbReference type="NCBI Taxonomy" id="106335"/>
    <lineage>
        <taxon>Eukaryota</taxon>
        <taxon>Viridiplantae</taxon>
        <taxon>Streptophyta</taxon>
        <taxon>Embryophyta</taxon>
        <taxon>Tracheophyta</taxon>
        <taxon>Spermatophyta</taxon>
        <taxon>Magnoliopsida</taxon>
        <taxon>eudicotyledons</taxon>
        <taxon>Gunneridae</taxon>
        <taxon>Pentapetalae</taxon>
        <taxon>rosids</taxon>
        <taxon>malvids</taxon>
        <taxon>Malvales</taxon>
        <taxon>Malvaceae</taxon>
        <taxon>Malvoideae</taxon>
        <taxon>Hibiscus</taxon>
    </lineage>
</organism>
<sequence length="792" mass="89041">MENQTQINPTPPLRDHVNQSQTIPTAPASPPLGDSFAGITHEIEVSIIPTLERLGSPFLDEDQRVTKKVRNREKVDDHMEEDHNGMEIQSNEDIIGEEAMDEVVVLNGECIVDNNGLHLVIQFADQVHDRIDYSMRHSVIVRLLGRAIGYKMLLNHIGLLWQLQVGMGMGRVNVVAMEEGELPQVIAHRNVLIGGNHAAVIISEDGRNKGANQNTRTKLWNATLNSQRDCRTLHGGGSSNMRGNEMEEGTPPVVDSLVTVTEEVSFLDSENANLNLPQISGMTADKAVRVFGFQNSFRVEAHGFSVYASPQVEKQSLVWRHLMNLAPGENEAWIMGGDFNSIIRLDEREGGSSRGSEVNKLFVDFIFDMGLIEVDYRGSPFTWRRGNLGKRLDCFLMNSCWTDSFPGQQTLCSMAVKFYKELFTSTNGYEVGYSIQGCFPIIFDCSALHEIKERKDRLYGHKNRSRESLLPPGMAFHRRHTKRTSHTREPKNTYYTLCNFYLDPEASMEQCNVIREILDLFCKFSGQRINIHKSTVYYSKNVVSDLRTSINSSFGFQEVQNLGKYLGVPLLHSQHFSIKSAYELKWDIQGDDTHKGRRLSREASSVLNSALSLAQSSHHLLNTIDPWFSPPLNWCKVNIDGSRKIGDGFATCGGVIRSSNGGWMLGFSKAIEICSIVEAELWGSHEGLSHAWNLGERQVMLKTDCLEAVRMLQESYKRASIITFLDCVKGLLHRDWNVVLKHIHRDANKVADTLAKLATTRGKVHMVFTTPPMEVINLVQQEAAGCVLTTEF</sequence>
<dbReference type="Gene3D" id="3.60.10.10">
    <property type="entry name" value="Endonuclease/exonuclease/phosphatase"/>
    <property type="match status" value="1"/>
</dbReference>
<dbReference type="Pfam" id="PF13456">
    <property type="entry name" value="RVT_3"/>
    <property type="match status" value="1"/>
</dbReference>
<dbReference type="EMBL" id="VEPZ02000036">
    <property type="protein sequence ID" value="KAE8735159.1"/>
    <property type="molecule type" value="Genomic_DNA"/>
</dbReference>
<proteinExistence type="predicted"/>
<evidence type="ECO:0000256" key="1">
    <source>
        <dbReference type="SAM" id="MobiDB-lite"/>
    </source>
</evidence>
<dbReference type="InterPro" id="IPR053151">
    <property type="entry name" value="RNase_H-like"/>
</dbReference>
<dbReference type="PANTHER" id="PTHR47723:SF13">
    <property type="entry name" value="PUTATIVE-RELATED"/>
    <property type="match status" value="1"/>
</dbReference>
<dbReference type="InterPro" id="IPR002156">
    <property type="entry name" value="RNaseH_domain"/>
</dbReference>
<protein>
    <recommendedName>
        <fullName evidence="2">RNase H type-1 domain-containing protein</fullName>
    </recommendedName>
</protein>
<dbReference type="InterPro" id="IPR044730">
    <property type="entry name" value="RNase_H-like_dom_plant"/>
</dbReference>
<name>A0A6A3D7E9_HIBSY</name>
<accession>A0A6A3D7E9</accession>
<dbReference type="SUPFAM" id="SSF53098">
    <property type="entry name" value="Ribonuclease H-like"/>
    <property type="match status" value="1"/>
</dbReference>
<dbReference type="Proteomes" id="UP000436088">
    <property type="component" value="Unassembled WGS sequence"/>
</dbReference>
<evidence type="ECO:0000313" key="3">
    <source>
        <dbReference type="EMBL" id="KAE8735159.1"/>
    </source>
</evidence>
<dbReference type="CDD" id="cd06222">
    <property type="entry name" value="RNase_H_like"/>
    <property type="match status" value="1"/>
</dbReference>
<dbReference type="InterPro" id="IPR012337">
    <property type="entry name" value="RNaseH-like_sf"/>
</dbReference>
<dbReference type="GO" id="GO:0003676">
    <property type="term" value="F:nucleic acid binding"/>
    <property type="evidence" value="ECO:0007669"/>
    <property type="project" value="InterPro"/>
</dbReference>
<reference evidence="3" key="1">
    <citation type="submission" date="2019-09" db="EMBL/GenBank/DDBJ databases">
        <title>Draft genome information of white flower Hibiscus syriacus.</title>
        <authorList>
            <person name="Kim Y.-M."/>
        </authorList>
    </citation>
    <scope>NUCLEOTIDE SEQUENCE [LARGE SCALE GENOMIC DNA]</scope>
    <source>
        <strain evidence="3">YM2019G1</strain>
    </source>
</reference>
<evidence type="ECO:0000259" key="2">
    <source>
        <dbReference type="Pfam" id="PF13456"/>
    </source>
</evidence>
<dbReference type="Gene3D" id="3.30.420.10">
    <property type="entry name" value="Ribonuclease H-like superfamily/Ribonuclease H"/>
    <property type="match status" value="1"/>
</dbReference>
<feature type="region of interest" description="Disordered" evidence="1">
    <location>
        <begin position="1"/>
        <end position="36"/>
    </location>
</feature>
<dbReference type="InterPro" id="IPR036691">
    <property type="entry name" value="Endo/exonu/phosph_ase_sf"/>
</dbReference>
<dbReference type="AlphaFoldDB" id="A0A6A3D7E9"/>
<evidence type="ECO:0000313" key="4">
    <source>
        <dbReference type="Proteomes" id="UP000436088"/>
    </source>
</evidence>
<gene>
    <name evidence="3" type="ORF">F3Y22_tig00000452pilonHSYRG00148</name>
</gene>
<keyword evidence="4" id="KW-1185">Reference proteome</keyword>
<dbReference type="InterPro" id="IPR036397">
    <property type="entry name" value="RNaseH_sf"/>
</dbReference>
<feature type="domain" description="RNase H type-1" evidence="2">
    <location>
        <begin position="638"/>
        <end position="758"/>
    </location>
</feature>
<dbReference type="PANTHER" id="PTHR47723">
    <property type="entry name" value="OS05G0353850 PROTEIN"/>
    <property type="match status" value="1"/>
</dbReference>
<dbReference type="GO" id="GO:0004523">
    <property type="term" value="F:RNA-DNA hybrid ribonuclease activity"/>
    <property type="evidence" value="ECO:0007669"/>
    <property type="project" value="InterPro"/>
</dbReference>